<name>A0A2G1QK06_9HYPH</name>
<evidence type="ECO:0000256" key="4">
    <source>
        <dbReference type="RuleBase" id="RU003495"/>
    </source>
</evidence>
<dbReference type="GO" id="GO:0009279">
    <property type="term" value="C:cell outer membrane"/>
    <property type="evidence" value="ECO:0007669"/>
    <property type="project" value="TreeGrafter"/>
</dbReference>
<dbReference type="SUPFAM" id="SSF50685">
    <property type="entry name" value="Barwin-like endoglucanases"/>
    <property type="match status" value="1"/>
</dbReference>
<dbReference type="RefSeq" id="WP_114647866.1">
    <property type="nucleotide sequence ID" value="NZ_PDVP01000012.1"/>
</dbReference>
<dbReference type="CDD" id="cd22268">
    <property type="entry name" value="DPBB_RlpA-like"/>
    <property type="match status" value="1"/>
</dbReference>
<feature type="domain" description="RlpA-like protein double-psi beta-barrel" evidence="6">
    <location>
        <begin position="98"/>
        <end position="186"/>
    </location>
</feature>
<keyword evidence="2 3" id="KW-0961">Cell wall biogenesis/degradation</keyword>
<comment type="subcellular location">
    <subcellularLocation>
        <location evidence="3">Cell membrane</location>
        <topology evidence="3">Lipid-anchor</topology>
    </subcellularLocation>
</comment>
<keyword evidence="1 3" id="KW-0456">Lyase</keyword>
<protein>
    <recommendedName>
        <fullName evidence="3">Endolytic peptidoglycan transglycosylase RlpA</fullName>
        <ecNumber evidence="3">4.2.2.-</ecNumber>
    </recommendedName>
</protein>
<dbReference type="NCBIfam" id="TIGR00413">
    <property type="entry name" value="rlpA"/>
    <property type="match status" value="1"/>
</dbReference>
<comment type="caution">
    <text evidence="7">The sequence shown here is derived from an EMBL/GenBank/DDBJ whole genome shotgun (WGS) entry which is preliminary data.</text>
</comment>
<keyword evidence="8" id="KW-1185">Reference proteome</keyword>
<dbReference type="GO" id="GO:0008932">
    <property type="term" value="F:lytic endotransglycosylase activity"/>
    <property type="evidence" value="ECO:0007669"/>
    <property type="project" value="UniProtKB-UniRule"/>
</dbReference>
<evidence type="ECO:0000256" key="3">
    <source>
        <dbReference type="HAMAP-Rule" id="MF_02071"/>
    </source>
</evidence>
<proteinExistence type="inferred from homology"/>
<dbReference type="HAMAP" id="MF_02071">
    <property type="entry name" value="RlpA"/>
    <property type="match status" value="1"/>
</dbReference>
<evidence type="ECO:0000256" key="2">
    <source>
        <dbReference type="ARBA" id="ARBA00023316"/>
    </source>
</evidence>
<keyword evidence="5" id="KW-0732">Signal</keyword>
<dbReference type="Gene3D" id="2.40.40.10">
    <property type="entry name" value="RlpA-like domain"/>
    <property type="match status" value="1"/>
</dbReference>
<dbReference type="OrthoDB" id="9779128at2"/>
<dbReference type="EC" id="4.2.2.-" evidence="3"/>
<dbReference type="InterPro" id="IPR036908">
    <property type="entry name" value="RlpA-like_sf"/>
</dbReference>
<evidence type="ECO:0000256" key="1">
    <source>
        <dbReference type="ARBA" id="ARBA00023239"/>
    </source>
</evidence>
<keyword evidence="3" id="KW-0472">Membrane</keyword>
<dbReference type="Pfam" id="PF03330">
    <property type="entry name" value="DPBB_1"/>
    <property type="match status" value="1"/>
</dbReference>
<evidence type="ECO:0000313" key="8">
    <source>
        <dbReference type="Proteomes" id="UP000221168"/>
    </source>
</evidence>
<evidence type="ECO:0000313" key="7">
    <source>
        <dbReference type="EMBL" id="PHP65865.1"/>
    </source>
</evidence>
<dbReference type="EMBL" id="PDVP01000012">
    <property type="protein sequence ID" value="PHP65865.1"/>
    <property type="molecule type" value="Genomic_DNA"/>
</dbReference>
<dbReference type="PROSITE" id="PS51257">
    <property type="entry name" value="PROKAR_LIPOPROTEIN"/>
    <property type="match status" value="1"/>
</dbReference>
<organism evidence="7 8">
    <name type="scientific">Zhengella mangrovi</name>
    <dbReference type="NCBI Taxonomy" id="1982044"/>
    <lineage>
        <taxon>Bacteria</taxon>
        <taxon>Pseudomonadati</taxon>
        <taxon>Pseudomonadota</taxon>
        <taxon>Alphaproteobacteria</taxon>
        <taxon>Hyphomicrobiales</taxon>
        <taxon>Notoacmeibacteraceae</taxon>
        <taxon>Zhengella</taxon>
    </lineage>
</organism>
<comment type="similarity">
    <text evidence="3 4">Belongs to the RlpA family.</text>
</comment>
<dbReference type="PANTHER" id="PTHR34183:SF1">
    <property type="entry name" value="ENDOLYTIC PEPTIDOGLYCAN TRANSGLYCOSYLASE RLPA"/>
    <property type="match status" value="1"/>
</dbReference>
<keyword evidence="3" id="KW-1003">Cell membrane</keyword>
<sequence length="414" mass="43797">MLTGFKRAVAFFAAGSAMLMLGACADSGTKFSYKSARGSEASGKEYFSEAKYGVKASPRVTNKRSRLKRGGGRVQVGKPYKVRGKWYYPKKDPGYSKVGKASWYGDAFHGRLTANGEVYDMTHLSAAHPTMPLPSYARVTNMKNGASVIVRVNDRGPYAHGRIIDLSRRAAELLDYKSSGVATVKVDYVGPAPVDGERTETLMASYNPGNATPPSGLSGVMLAMADQGGSSVVKPRHPSEGLPGVGFNAYAQTASLPVGSITPSAYAPAGVTTFQLPDIAPIPTARPGSDLAQFKPFNALSYASERVATAADAFSVHGLDRKLNAEALKASWKRSQGGAASGSVLNVGKFDSRGAALSVADALKTKGRVELQTVPGENGETHILQLYVDSRQDEDAVLQAAWAAGANDAFYIRD</sequence>
<dbReference type="GO" id="GO:0000270">
    <property type="term" value="P:peptidoglycan metabolic process"/>
    <property type="evidence" value="ECO:0007669"/>
    <property type="project" value="UniProtKB-UniRule"/>
</dbReference>
<evidence type="ECO:0000256" key="5">
    <source>
        <dbReference type="SAM" id="SignalP"/>
    </source>
</evidence>
<keyword evidence="3" id="KW-0449">Lipoprotein</keyword>
<dbReference type="GO" id="GO:0005886">
    <property type="term" value="C:plasma membrane"/>
    <property type="evidence" value="ECO:0007669"/>
    <property type="project" value="UniProtKB-SubCell"/>
</dbReference>
<dbReference type="AlphaFoldDB" id="A0A2G1QK06"/>
<dbReference type="Proteomes" id="UP000221168">
    <property type="component" value="Unassembled WGS sequence"/>
</dbReference>
<feature type="chain" id="PRO_5013975932" description="Endolytic peptidoglycan transglycosylase RlpA" evidence="5">
    <location>
        <begin position="26"/>
        <end position="414"/>
    </location>
</feature>
<dbReference type="InterPro" id="IPR034718">
    <property type="entry name" value="RlpA"/>
</dbReference>
<dbReference type="InterPro" id="IPR012997">
    <property type="entry name" value="RplA"/>
</dbReference>
<dbReference type="InterPro" id="IPR009009">
    <property type="entry name" value="RlpA-like_DPBB"/>
</dbReference>
<dbReference type="GO" id="GO:0071555">
    <property type="term" value="P:cell wall organization"/>
    <property type="evidence" value="ECO:0007669"/>
    <property type="project" value="UniProtKB-KW"/>
</dbReference>
<comment type="function">
    <text evidence="3">Lytic transglycosylase with a strong preference for naked glycan strands that lack stem peptides.</text>
</comment>
<evidence type="ECO:0000259" key="6">
    <source>
        <dbReference type="Pfam" id="PF03330"/>
    </source>
</evidence>
<dbReference type="PANTHER" id="PTHR34183">
    <property type="entry name" value="ENDOLYTIC PEPTIDOGLYCAN TRANSGLYCOSYLASE RLPA"/>
    <property type="match status" value="1"/>
</dbReference>
<keyword evidence="3" id="KW-0564">Palmitate</keyword>
<reference evidence="7 8" key="1">
    <citation type="submission" date="2017-10" db="EMBL/GenBank/DDBJ databases">
        <title>Sedimentibacterium mangrovi gen. nov., sp. nov., a novel member of family Phyllobacteriacea isolated from mangrove sediment.</title>
        <authorList>
            <person name="Liao H."/>
            <person name="Tian Y."/>
        </authorList>
    </citation>
    <scope>NUCLEOTIDE SEQUENCE [LARGE SCALE GENOMIC DNA]</scope>
    <source>
        <strain evidence="7 8">X9-2-2</strain>
    </source>
</reference>
<feature type="signal peptide" evidence="5">
    <location>
        <begin position="1"/>
        <end position="25"/>
    </location>
</feature>
<gene>
    <name evidence="3" type="primary">rlpA</name>
    <name evidence="7" type="ORF">CSC94_17460</name>
</gene>
<accession>A0A2G1QK06</accession>